<dbReference type="Gene3D" id="3.20.20.60">
    <property type="entry name" value="Phosphoenolpyruvate-binding domains"/>
    <property type="match status" value="1"/>
</dbReference>
<proteinExistence type="inferred from homology"/>
<dbReference type="InterPro" id="IPR050251">
    <property type="entry name" value="HpcH-HpaI_aldolase"/>
</dbReference>
<dbReference type="InterPro" id="IPR005000">
    <property type="entry name" value="Aldolase/citrate-lyase_domain"/>
</dbReference>
<sequence length="253" mass="26928">MNRHTQEAGLHGVWLSEPSASTVEVAAMAGYDTVVLDVEHGSFDLTALNWLLPFIRAKGMEVIVKVLGPQREAIQQALDLGANAVAIPHVESVAHAEQVCGYAKFPPLGDRSFAGGRVSSYRGFDDAWVAEQDVRTRCYPMIEDASAFADIEQILTLDSVDGIFIGPSDLSLRRDRGAYTAGEGDLADIAYLADAANAAGKPWILPAWSPAEQQLAAEKNAHLIIATMQYGALLAGLSGASSALHEIQAQAGK</sequence>
<dbReference type="SUPFAM" id="SSF51621">
    <property type="entry name" value="Phosphoenolpyruvate/pyruvate domain"/>
    <property type="match status" value="1"/>
</dbReference>
<evidence type="ECO:0000256" key="2">
    <source>
        <dbReference type="ARBA" id="ARBA00022723"/>
    </source>
</evidence>
<evidence type="ECO:0000256" key="3">
    <source>
        <dbReference type="ARBA" id="ARBA00023239"/>
    </source>
</evidence>
<keyword evidence="2" id="KW-0479">Metal-binding</keyword>
<comment type="similarity">
    <text evidence="1">Belongs to the HpcH/HpaI aldolase family.</text>
</comment>
<gene>
    <name evidence="5" type="ORF">EV640_101583</name>
</gene>
<dbReference type="InterPro" id="IPR015813">
    <property type="entry name" value="Pyrv/PenolPyrv_kinase-like_dom"/>
</dbReference>
<keyword evidence="6" id="KW-1185">Reference proteome</keyword>
<dbReference type="PANTHER" id="PTHR30502">
    <property type="entry name" value="2-KETO-3-DEOXY-L-RHAMNONATE ALDOLASE"/>
    <property type="match status" value="1"/>
</dbReference>
<evidence type="ECO:0000313" key="5">
    <source>
        <dbReference type="EMBL" id="TDS87787.1"/>
    </source>
</evidence>
<keyword evidence="3" id="KW-0456">Lyase</keyword>
<dbReference type="GO" id="GO:0016832">
    <property type="term" value="F:aldehyde-lyase activity"/>
    <property type="evidence" value="ECO:0007669"/>
    <property type="project" value="TreeGrafter"/>
</dbReference>
<feature type="domain" description="HpcH/HpaI aldolase/citrate lyase" evidence="4">
    <location>
        <begin position="12"/>
        <end position="172"/>
    </location>
</feature>
<dbReference type="AlphaFoldDB" id="A0A4R7G8L0"/>
<dbReference type="PANTHER" id="PTHR30502:SF0">
    <property type="entry name" value="PHOSPHOENOLPYRUVATE CARBOXYLASE FAMILY PROTEIN"/>
    <property type="match status" value="1"/>
</dbReference>
<dbReference type="Pfam" id="PF03328">
    <property type="entry name" value="HpcH_HpaI"/>
    <property type="match status" value="1"/>
</dbReference>
<dbReference type="RefSeq" id="WP_133725747.1">
    <property type="nucleotide sequence ID" value="NZ_SOAN01000001.1"/>
</dbReference>
<comment type="caution">
    <text evidence="5">The sequence shown here is derived from an EMBL/GenBank/DDBJ whole genome shotgun (WGS) entry which is preliminary data.</text>
</comment>
<evidence type="ECO:0000313" key="6">
    <source>
        <dbReference type="Proteomes" id="UP000294506"/>
    </source>
</evidence>
<dbReference type="GO" id="GO:0046872">
    <property type="term" value="F:metal ion binding"/>
    <property type="evidence" value="ECO:0007669"/>
    <property type="project" value="UniProtKB-KW"/>
</dbReference>
<name>A0A4R7G8L0_9MICC</name>
<dbReference type="InterPro" id="IPR040442">
    <property type="entry name" value="Pyrv_kinase-like_dom_sf"/>
</dbReference>
<reference evidence="5 6" key="1">
    <citation type="submission" date="2019-03" db="EMBL/GenBank/DDBJ databases">
        <title>Genomic Encyclopedia of Type Strains, Phase III (KMG-III): the genomes of soil and plant-associated and newly described type strains.</title>
        <authorList>
            <person name="Whitman W."/>
        </authorList>
    </citation>
    <scope>NUCLEOTIDE SEQUENCE [LARGE SCALE GENOMIC DNA]</scope>
    <source>
        <strain evidence="5 6">DSM 27373</strain>
    </source>
</reference>
<evidence type="ECO:0000256" key="1">
    <source>
        <dbReference type="ARBA" id="ARBA00005568"/>
    </source>
</evidence>
<accession>A0A4R7G8L0</accession>
<protein>
    <submittedName>
        <fullName evidence="5">4-hydroxy-2-oxoheptanedioate aldolase</fullName>
    </submittedName>
</protein>
<dbReference type="GO" id="GO:0005737">
    <property type="term" value="C:cytoplasm"/>
    <property type="evidence" value="ECO:0007669"/>
    <property type="project" value="TreeGrafter"/>
</dbReference>
<organism evidence="5 6">
    <name type="scientific">Nesterenkonia aurantiaca</name>
    <dbReference type="NCBI Taxonomy" id="1436010"/>
    <lineage>
        <taxon>Bacteria</taxon>
        <taxon>Bacillati</taxon>
        <taxon>Actinomycetota</taxon>
        <taxon>Actinomycetes</taxon>
        <taxon>Micrococcales</taxon>
        <taxon>Micrococcaceae</taxon>
        <taxon>Nesterenkonia</taxon>
    </lineage>
</organism>
<dbReference type="EMBL" id="SOAN01000001">
    <property type="protein sequence ID" value="TDS87787.1"/>
    <property type="molecule type" value="Genomic_DNA"/>
</dbReference>
<dbReference type="Proteomes" id="UP000294506">
    <property type="component" value="Unassembled WGS sequence"/>
</dbReference>
<evidence type="ECO:0000259" key="4">
    <source>
        <dbReference type="Pfam" id="PF03328"/>
    </source>
</evidence>